<evidence type="ECO:0000313" key="2">
    <source>
        <dbReference type="Proteomes" id="UP001054945"/>
    </source>
</evidence>
<keyword evidence="2" id="KW-1185">Reference proteome</keyword>
<accession>A0AAV4X830</accession>
<protein>
    <submittedName>
        <fullName evidence="1">Uncharacterized protein</fullName>
    </submittedName>
</protein>
<dbReference type="EMBL" id="BPLR01017312">
    <property type="protein sequence ID" value="GIY90335.1"/>
    <property type="molecule type" value="Genomic_DNA"/>
</dbReference>
<reference evidence="1 2" key="1">
    <citation type="submission" date="2021-06" db="EMBL/GenBank/DDBJ databases">
        <title>Caerostris extrusa draft genome.</title>
        <authorList>
            <person name="Kono N."/>
            <person name="Arakawa K."/>
        </authorList>
    </citation>
    <scope>NUCLEOTIDE SEQUENCE [LARGE SCALE GENOMIC DNA]</scope>
</reference>
<name>A0AAV4X830_CAEEX</name>
<proteinExistence type="predicted"/>
<gene>
    <name evidence="1" type="ORF">CEXT_70181</name>
</gene>
<sequence>MTKSPCCMSIIAEIFLSVQHYSLPLSKVPLCEALEHAIILSSDDPIGNQHLSGVINKGLIVTSDSIPLVRSSTYRSGENASCPISALIRDSQANHVREPGWDIMQKEFSNEAHSWWRSCVEEQCECFNVRGNAIQDSA</sequence>
<comment type="caution">
    <text evidence="1">The sequence shown here is derived from an EMBL/GenBank/DDBJ whole genome shotgun (WGS) entry which is preliminary data.</text>
</comment>
<organism evidence="1 2">
    <name type="scientific">Caerostris extrusa</name>
    <name type="common">Bark spider</name>
    <name type="synonym">Caerostris bankana</name>
    <dbReference type="NCBI Taxonomy" id="172846"/>
    <lineage>
        <taxon>Eukaryota</taxon>
        <taxon>Metazoa</taxon>
        <taxon>Ecdysozoa</taxon>
        <taxon>Arthropoda</taxon>
        <taxon>Chelicerata</taxon>
        <taxon>Arachnida</taxon>
        <taxon>Araneae</taxon>
        <taxon>Araneomorphae</taxon>
        <taxon>Entelegynae</taxon>
        <taxon>Araneoidea</taxon>
        <taxon>Araneidae</taxon>
        <taxon>Caerostris</taxon>
    </lineage>
</organism>
<evidence type="ECO:0000313" key="1">
    <source>
        <dbReference type="EMBL" id="GIY90335.1"/>
    </source>
</evidence>
<dbReference type="Proteomes" id="UP001054945">
    <property type="component" value="Unassembled WGS sequence"/>
</dbReference>
<dbReference type="AlphaFoldDB" id="A0AAV4X830"/>